<feature type="region of interest" description="Disordered" evidence="1">
    <location>
        <begin position="50"/>
        <end position="69"/>
    </location>
</feature>
<dbReference type="EMBL" id="MBTG01000006">
    <property type="protein sequence ID" value="OPH59702.1"/>
    <property type="molecule type" value="Genomic_DNA"/>
</dbReference>
<organism evidence="2 3">
    <name type="scientific">Paenibacillus ferrarius</name>
    <dbReference type="NCBI Taxonomy" id="1469647"/>
    <lineage>
        <taxon>Bacteria</taxon>
        <taxon>Bacillati</taxon>
        <taxon>Bacillota</taxon>
        <taxon>Bacilli</taxon>
        <taxon>Bacillales</taxon>
        <taxon>Paenibacillaceae</taxon>
        <taxon>Paenibacillus</taxon>
    </lineage>
</organism>
<sequence length="69" mass="7065">MVVDDVDIEVDADGVAVGATEDAALGIELVAVTSVEAVAIGEFGLTPVDASERTPQPANTTNRVNKINI</sequence>
<evidence type="ECO:0000313" key="3">
    <source>
        <dbReference type="Proteomes" id="UP000190626"/>
    </source>
</evidence>
<evidence type="ECO:0000256" key="1">
    <source>
        <dbReference type="SAM" id="MobiDB-lite"/>
    </source>
</evidence>
<gene>
    <name evidence="2" type="ORF">BC351_19670</name>
</gene>
<accession>A0A1V4HNZ2</accession>
<protein>
    <submittedName>
        <fullName evidence="2">Uncharacterized protein</fullName>
    </submittedName>
</protein>
<reference evidence="3" key="1">
    <citation type="submission" date="2016-07" db="EMBL/GenBank/DDBJ databases">
        <authorList>
            <person name="Florea S."/>
            <person name="Webb J.S."/>
            <person name="Jaromczyk J."/>
            <person name="Schardl C.L."/>
        </authorList>
    </citation>
    <scope>NUCLEOTIDE SEQUENCE [LARGE SCALE GENOMIC DNA]</scope>
    <source>
        <strain evidence="3">CY1</strain>
    </source>
</reference>
<dbReference type="Proteomes" id="UP000190626">
    <property type="component" value="Unassembled WGS sequence"/>
</dbReference>
<feature type="compositionally biased region" description="Polar residues" evidence="1">
    <location>
        <begin position="53"/>
        <end position="69"/>
    </location>
</feature>
<keyword evidence="3" id="KW-1185">Reference proteome</keyword>
<dbReference type="AlphaFoldDB" id="A0A1V4HNZ2"/>
<evidence type="ECO:0000313" key="2">
    <source>
        <dbReference type="EMBL" id="OPH59702.1"/>
    </source>
</evidence>
<proteinExistence type="predicted"/>
<name>A0A1V4HNZ2_9BACL</name>
<comment type="caution">
    <text evidence="2">The sequence shown here is derived from an EMBL/GenBank/DDBJ whole genome shotgun (WGS) entry which is preliminary data.</text>
</comment>